<feature type="transmembrane region" description="Helical" evidence="1">
    <location>
        <begin position="12"/>
        <end position="34"/>
    </location>
</feature>
<dbReference type="InterPro" id="IPR003675">
    <property type="entry name" value="Rce1/LyrA-like_dom"/>
</dbReference>
<protein>
    <submittedName>
        <fullName evidence="3">CAAX protease self-immunity</fullName>
    </submittedName>
</protein>
<comment type="caution">
    <text evidence="3">The sequence shown here is derived from an EMBL/GenBank/DDBJ whole genome shotgun (WGS) entry which is preliminary data.</text>
</comment>
<dbReference type="EMBL" id="FTNK01000003">
    <property type="protein sequence ID" value="SIQ71111.1"/>
    <property type="molecule type" value="Genomic_DNA"/>
</dbReference>
<keyword evidence="3" id="KW-0645">Protease</keyword>
<dbReference type="RefSeq" id="WP_068583156.1">
    <property type="nucleotide sequence ID" value="NZ_FTNK01000003.1"/>
</dbReference>
<feature type="transmembrane region" description="Helical" evidence="1">
    <location>
        <begin position="511"/>
        <end position="532"/>
    </location>
</feature>
<keyword evidence="1" id="KW-1133">Transmembrane helix</keyword>
<evidence type="ECO:0000313" key="4">
    <source>
        <dbReference type="Proteomes" id="UP000186666"/>
    </source>
</evidence>
<name>A0ABY1JT70_9BACL</name>
<organism evidence="3 4">
    <name type="scientific">Paenibacillus macquariensis</name>
    <dbReference type="NCBI Taxonomy" id="948756"/>
    <lineage>
        <taxon>Bacteria</taxon>
        <taxon>Bacillati</taxon>
        <taxon>Bacillota</taxon>
        <taxon>Bacilli</taxon>
        <taxon>Bacillales</taxon>
        <taxon>Paenibacillaceae</taxon>
        <taxon>Paenibacillus</taxon>
    </lineage>
</organism>
<dbReference type="Pfam" id="PF02517">
    <property type="entry name" value="Rce1-like"/>
    <property type="match status" value="1"/>
</dbReference>
<reference evidence="3 4" key="1">
    <citation type="submission" date="2017-01" db="EMBL/GenBank/DDBJ databases">
        <authorList>
            <person name="Varghese N."/>
            <person name="Submissions S."/>
        </authorList>
    </citation>
    <scope>NUCLEOTIDE SEQUENCE [LARGE SCALE GENOMIC DNA]</scope>
    <source>
        <strain evidence="3 4">ATCC 23464</strain>
    </source>
</reference>
<dbReference type="GO" id="GO:0008233">
    <property type="term" value="F:peptidase activity"/>
    <property type="evidence" value="ECO:0007669"/>
    <property type="project" value="UniProtKB-KW"/>
</dbReference>
<keyword evidence="3" id="KW-0378">Hydrolase</keyword>
<evidence type="ECO:0000259" key="2">
    <source>
        <dbReference type="Pfam" id="PF02517"/>
    </source>
</evidence>
<keyword evidence="1" id="KW-0812">Transmembrane</keyword>
<feature type="transmembrane region" description="Helical" evidence="1">
    <location>
        <begin position="402"/>
        <end position="425"/>
    </location>
</feature>
<keyword evidence="1" id="KW-0472">Membrane</keyword>
<sequence>MNATGQPLKLKTNYKVLGLLGAIGLILFMIIQVFPGTASDTLEQQSNEMISKEQAREVATQYAESQLHIHILSNPDTLVTYQSHSDIYGYLSKEKLMKKYNTTFEKKYPYDVYRVRLQESEHGPFLNIDVHMNTGDIVAFAQEKENNFSLTEPTNEVMSTTNKEKLAELWLTKLGYDPKKLTIVKNDKNTLTYSDDNATIGEAVLQLKFAFGSERIVSFQPSFTIPVEHTAYVEKEHTKAVWLTLLGYGLLTLALGVLAIVYSALTRRYTSFLRGIFLSSFYFIVSMIGTFNMLPALEAEGLSGTPLIIGMIFQGLLTLVMAALLYFSLIGGDGLWRKEAGLNPWPRGKESGYGSYVLHSMFVGYLWALILLGAQSIIYFILDLTLHSWSTTDASQSPINMIYPWMLPLLAWVAGISEEAVYRLFGIRMMQKLVKNTFLACLIPTIIWALGHTLYPIYPVISRPIELIIIGLLFSFIFLRYGFIAAMFSHVVFDSILMGFGLFVLNDPINITAGIVSMIMPFIVASLIYLFYARKKEKPYVTTPPEVLQ</sequence>
<feature type="transmembrane region" description="Helical" evidence="1">
    <location>
        <begin position="272"/>
        <end position="294"/>
    </location>
</feature>
<feature type="transmembrane region" description="Helical" evidence="1">
    <location>
        <begin position="437"/>
        <end position="455"/>
    </location>
</feature>
<feature type="transmembrane region" description="Helical" evidence="1">
    <location>
        <begin position="486"/>
        <end position="505"/>
    </location>
</feature>
<feature type="transmembrane region" description="Helical" evidence="1">
    <location>
        <begin position="356"/>
        <end position="382"/>
    </location>
</feature>
<accession>A0ABY1JT70</accession>
<feature type="transmembrane region" description="Helical" evidence="1">
    <location>
        <begin position="240"/>
        <end position="265"/>
    </location>
</feature>
<feature type="transmembrane region" description="Helical" evidence="1">
    <location>
        <begin position="306"/>
        <end position="329"/>
    </location>
</feature>
<gene>
    <name evidence="3" type="ORF">SAMN05421578_103493</name>
</gene>
<feature type="domain" description="CAAX prenyl protease 2/Lysostaphin resistance protein A-like" evidence="2">
    <location>
        <begin position="404"/>
        <end position="495"/>
    </location>
</feature>
<proteinExistence type="predicted"/>
<evidence type="ECO:0000256" key="1">
    <source>
        <dbReference type="SAM" id="Phobius"/>
    </source>
</evidence>
<dbReference type="GO" id="GO:0006508">
    <property type="term" value="P:proteolysis"/>
    <property type="evidence" value="ECO:0007669"/>
    <property type="project" value="UniProtKB-KW"/>
</dbReference>
<dbReference type="Proteomes" id="UP000186666">
    <property type="component" value="Unassembled WGS sequence"/>
</dbReference>
<feature type="transmembrane region" description="Helical" evidence="1">
    <location>
        <begin position="461"/>
        <end position="479"/>
    </location>
</feature>
<evidence type="ECO:0000313" key="3">
    <source>
        <dbReference type="EMBL" id="SIQ71111.1"/>
    </source>
</evidence>
<keyword evidence="4" id="KW-1185">Reference proteome</keyword>